<feature type="region of interest" description="Disordered" evidence="1">
    <location>
        <begin position="1"/>
        <end position="20"/>
    </location>
</feature>
<sequence>MVDDNGRRKREQFEQQLSEHTPLCIATEKPPILSNAHKRKGLVSSNETSRPTKNQSVLVDSPTNNERVRKHLTDNASYAPVRESTLETSRRMQVAGRNAHTVATGVVDPRMEGLRSETMWQCFSIGWYKLNSDGVSRTSDGICSVLKAKL</sequence>
<protein>
    <submittedName>
        <fullName evidence="2">Uncharacterized protein</fullName>
    </submittedName>
</protein>
<evidence type="ECO:0000256" key="1">
    <source>
        <dbReference type="SAM" id="MobiDB-lite"/>
    </source>
</evidence>
<proteinExistence type="predicted"/>
<comment type="caution">
    <text evidence="2">The sequence shown here is derived from an EMBL/GenBank/DDBJ whole genome shotgun (WGS) entry which is preliminary data.</text>
</comment>
<feature type="compositionally biased region" description="Polar residues" evidence="1">
    <location>
        <begin position="43"/>
        <end position="65"/>
    </location>
</feature>
<organism evidence="2 3">
    <name type="scientific">Hibiscus sabdariffa</name>
    <name type="common">roselle</name>
    <dbReference type="NCBI Taxonomy" id="183260"/>
    <lineage>
        <taxon>Eukaryota</taxon>
        <taxon>Viridiplantae</taxon>
        <taxon>Streptophyta</taxon>
        <taxon>Embryophyta</taxon>
        <taxon>Tracheophyta</taxon>
        <taxon>Spermatophyta</taxon>
        <taxon>Magnoliopsida</taxon>
        <taxon>eudicotyledons</taxon>
        <taxon>Gunneridae</taxon>
        <taxon>Pentapetalae</taxon>
        <taxon>rosids</taxon>
        <taxon>malvids</taxon>
        <taxon>Malvales</taxon>
        <taxon>Malvaceae</taxon>
        <taxon>Malvoideae</taxon>
        <taxon>Hibiscus</taxon>
    </lineage>
</organism>
<feature type="region of interest" description="Disordered" evidence="1">
    <location>
        <begin position="30"/>
        <end position="65"/>
    </location>
</feature>
<keyword evidence="3" id="KW-1185">Reference proteome</keyword>
<dbReference type="Proteomes" id="UP001396334">
    <property type="component" value="Unassembled WGS sequence"/>
</dbReference>
<reference evidence="2 3" key="1">
    <citation type="journal article" date="2024" name="G3 (Bethesda)">
        <title>Genome assembly of Hibiscus sabdariffa L. provides insights into metabolisms of medicinal natural products.</title>
        <authorList>
            <person name="Kim T."/>
        </authorList>
    </citation>
    <scope>NUCLEOTIDE SEQUENCE [LARGE SCALE GENOMIC DNA]</scope>
    <source>
        <strain evidence="2">TK-2024</strain>
        <tissue evidence="2">Old leaves</tissue>
    </source>
</reference>
<evidence type="ECO:0000313" key="2">
    <source>
        <dbReference type="EMBL" id="KAK9025524.1"/>
    </source>
</evidence>
<gene>
    <name evidence="2" type="ORF">V6N11_038388</name>
</gene>
<evidence type="ECO:0000313" key="3">
    <source>
        <dbReference type="Proteomes" id="UP001396334"/>
    </source>
</evidence>
<dbReference type="EMBL" id="JBBPBN010000013">
    <property type="protein sequence ID" value="KAK9025524.1"/>
    <property type="molecule type" value="Genomic_DNA"/>
</dbReference>
<name>A0ABR2SKH4_9ROSI</name>
<accession>A0ABR2SKH4</accession>